<dbReference type="EMBL" id="MU274905">
    <property type="protein sequence ID" value="KAI0091525.1"/>
    <property type="molecule type" value="Genomic_DNA"/>
</dbReference>
<proteinExistence type="predicted"/>
<organism evidence="1 2">
    <name type="scientific">Irpex rosettiformis</name>
    <dbReference type="NCBI Taxonomy" id="378272"/>
    <lineage>
        <taxon>Eukaryota</taxon>
        <taxon>Fungi</taxon>
        <taxon>Dikarya</taxon>
        <taxon>Basidiomycota</taxon>
        <taxon>Agaricomycotina</taxon>
        <taxon>Agaricomycetes</taxon>
        <taxon>Polyporales</taxon>
        <taxon>Irpicaceae</taxon>
        <taxon>Irpex</taxon>
    </lineage>
</organism>
<accession>A0ACB8UC29</accession>
<name>A0ACB8UC29_9APHY</name>
<evidence type="ECO:0000313" key="1">
    <source>
        <dbReference type="EMBL" id="KAI0091525.1"/>
    </source>
</evidence>
<dbReference type="Proteomes" id="UP001055072">
    <property type="component" value="Unassembled WGS sequence"/>
</dbReference>
<comment type="caution">
    <text evidence="1">The sequence shown here is derived from an EMBL/GenBank/DDBJ whole genome shotgun (WGS) entry which is preliminary data.</text>
</comment>
<sequence length="1066" mass="114052">MPVPATLTSYLPVLLVSVTNHAVPDDTSFSTQPEGQVDYLSHEWKEEDVWRSWRSMTRQKNAIANGMRLENASWRTWWKQRNKLKTISPETLNWLKDSDVTWLYGPLHTGSDWAKAPKHNPPPSPAAARRLSIGSGPPNRPRGPSPVCTKPILKRRSISQLLSLPASPFFHGEGSDSEDIDDPHHLLDDEEEPHRPPLLHTKSDTHISSRVRAFRKESPPRVVAADLHGPSAECTSAGGLTSGATSSNASSSTGSSQDLDGADGVGVVVAKKKHISFNTFVEQYIAIEKPKRKYSGPIFYSDPVYDEGYSEDDSEADNEDEEQHPSTAFYINDHGGIQSDSDEDDEDDVLEIKSRRSRSSSSSRSDHPTAMRTTSPPSSQSSRRPTLTRQGSIDREHMTIAPIAPTILKSTGVGNNLESIDENHSMRSQKEVELVYVPPSNSIYSLPGTPNVGSEDVYHHRESYFSVGAPVSGTASTSSPHLGSRSADSSPTLGTVGLPLHPPRQTSQSGNLNQFFAQGPVYDSPASFAQPHPQDVREDDYDYFGGPYSHEEYHPRTHMHHSRTNRRSKFERLDDDPGGHLDEHREHGVYMDEGTSSAGHTPMVRSPRIVVNEVAGATEEREETSVGEGEGEVGSPTVIQSQTQTQQQQQSQDVVPPSRKLDVRVDDIPLAVSHICNTPVAPVAVPRIVADGTGHSSPEGGSSYLSPTDGVFVIGGGGRGRSPGGCSPTSGSTTTGSYSLSSGASDSRSESRGRSSTRNSSSECDRSGSRSSRGGNSPLGSISPTGSGIGIGGGYGSYSKGRDREGRSTVVKASIRRGSSSDEGRGRDRTGRRIGGDSLSPPNMVGSPSRSVSDDFPAYSPVTQKTGLPPPPPSPSSSVCGSSVSGSSTASSATAKPGEGVDEESSVRGRPPLLVTQRSGMPSPIPEEEETRSRQPTPANSPVRAFSHHGHTGSASSVTSPSSHHAPSLPLHVTPPKSRPSAPETSQSEAQATPNSPTTSTRSPTSVSSSTKGVRSPERSSFSESHSHSHSHFDDHQHHQQGLVGRAAEIVSQARGFLGSIWSSSV</sequence>
<gene>
    <name evidence="1" type="ORF">BDY19DRAFT_991222</name>
</gene>
<reference evidence="1" key="1">
    <citation type="journal article" date="2021" name="Environ. Microbiol.">
        <title>Gene family expansions and transcriptome signatures uncover fungal adaptations to wood decay.</title>
        <authorList>
            <person name="Hage H."/>
            <person name="Miyauchi S."/>
            <person name="Viragh M."/>
            <person name="Drula E."/>
            <person name="Min B."/>
            <person name="Chaduli D."/>
            <person name="Navarro D."/>
            <person name="Favel A."/>
            <person name="Norest M."/>
            <person name="Lesage-Meessen L."/>
            <person name="Balint B."/>
            <person name="Merenyi Z."/>
            <person name="de Eugenio L."/>
            <person name="Morin E."/>
            <person name="Martinez A.T."/>
            <person name="Baldrian P."/>
            <person name="Stursova M."/>
            <person name="Martinez M.J."/>
            <person name="Novotny C."/>
            <person name="Magnuson J.K."/>
            <person name="Spatafora J.W."/>
            <person name="Maurice S."/>
            <person name="Pangilinan J."/>
            <person name="Andreopoulos W."/>
            <person name="LaButti K."/>
            <person name="Hundley H."/>
            <person name="Na H."/>
            <person name="Kuo A."/>
            <person name="Barry K."/>
            <person name="Lipzen A."/>
            <person name="Henrissat B."/>
            <person name="Riley R."/>
            <person name="Ahrendt S."/>
            <person name="Nagy L.G."/>
            <person name="Grigoriev I.V."/>
            <person name="Martin F."/>
            <person name="Rosso M.N."/>
        </authorList>
    </citation>
    <scope>NUCLEOTIDE SEQUENCE</scope>
    <source>
        <strain evidence="1">CBS 384.51</strain>
    </source>
</reference>
<keyword evidence="2" id="KW-1185">Reference proteome</keyword>
<protein>
    <submittedName>
        <fullName evidence="1">Uncharacterized protein</fullName>
    </submittedName>
</protein>
<evidence type="ECO:0000313" key="2">
    <source>
        <dbReference type="Proteomes" id="UP001055072"/>
    </source>
</evidence>